<dbReference type="EMBL" id="CAJQZP010000984">
    <property type="protein sequence ID" value="CAG5006837.1"/>
    <property type="molecule type" value="Genomic_DNA"/>
</dbReference>
<comment type="caution">
    <text evidence="2">The sequence shown here is derived from an EMBL/GenBank/DDBJ whole genome shotgun (WGS) entry which is preliminary data.</text>
</comment>
<evidence type="ECO:0000256" key="1">
    <source>
        <dbReference type="SAM" id="Phobius"/>
    </source>
</evidence>
<evidence type="ECO:0000313" key="2">
    <source>
        <dbReference type="EMBL" id="CAG5006837.1"/>
    </source>
</evidence>
<proteinExistence type="predicted"/>
<dbReference type="OrthoDB" id="311279at2759"/>
<keyword evidence="1" id="KW-1133">Transmembrane helix</keyword>
<name>A0A8S3X6T7_PARAO</name>
<dbReference type="Proteomes" id="UP000691718">
    <property type="component" value="Unassembled WGS sequence"/>
</dbReference>
<protein>
    <submittedName>
        <fullName evidence="2">(apollo) hypothetical protein</fullName>
    </submittedName>
</protein>
<evidence type="ECO:0000313" key="3">
    <source>
        <dbReference type="Proteomes" id="UP000691718"/>
    </source>
</evidence>
<dbReference type="AlphaFoldDB" id="A0A8S3X6T7"/>
<keyword evidence="1" id="KW-0472">Membrane</keyword>
<reference evidence="2" key="1">
    <citation type="submission" date="2021-04" db="EMBL/GenBank/DDBJ databases">
        <authorList>
            <person name="Tunstrom K."/>
        </authorList>
    </citation>
    <scope>NUCLEOTIDE SEQUENCE</scope>
</reference>
<gene>
    <name evidence="2" type="ORF">PAPOLLO_LOCUS14819</name>
</gene>
<organism evidence="2 3">
    <name type="scientific">Parnassius apollo</name>
    <name type="common">Apollo butterfly</name>
    <name type="synonym">Papilio apollo</name>
    <dbReference type="NCBI Taxonomy" id="110799"/>
    <lineage>
        <taxon>Eukaryota</taxon>
        <taxon>Metazoa</taxon>
        <taxon>Ecdysozoa</taxon>
        <taxon>Arthropoda</taxon>
        <taxon>Hexapoda</taxon>
        <taxon>Insecta</taxon>
        <taxon>Pterygota</taxon>
        <taxon>Neoptera</taxon>
        <taxon>Endopterygota</taxon>
        <taxon>Lepidoptera</taxon>
        <taxon>Glossata</taxon>
        <taxon>Ditrysia</taxon>
        <taxon>Papilionoidea</taxon>
        <taxon>Papilionidae</taxon>
        <taxon>Parnassiinae</taxon>
        <taxon>Parnassini</taxon>
        <taxon>Parnassius</taxon>
        <taxon>Parnassius</taxon>
    </lineage>
</organism>
<sequence length="76" mass="8880">MDISDAVLGKLILVTTVTIFVILVFWINTYPFIDTDLAIYKYIPDPQWVLLFCATWGFFFIGGLMLFTLYHIYPHL</sequence>
<keyword evidence="1" id="KW-0812">Transmembrane</keyword>
<accession>A0A8S3X6T7</accession>
<feature type="transmembrane region" description="Helical" evidence="1">
    <location>
        <begin position="7"/>
        <end position="28"/>
    </location>
</feature>
<feature type="transmembrane region" description="Helical" evidence="1">
    <location>
        <begin position="48"/>
        <end position="73"/>
    </location>
</feature>
<keyword evidence="3" id="KW-1185">Reference proteome</keyword>